<dbReference type="PANTHER" id="PTHR43190:SF3">
    <property type="entry name" value="N-ACETYL-D-GLUCOSAMINE KINASE"/>
    <property type="match status" value="1"/>
</dbReference>
<dbReference type="Pfam" id="PF01869">
    <property type="entry name" value="BcrAD_BadFG"/>
    <property type="match status" value="1"/>
</dbReference>
<dbReference type="Proteomes" id="UP000199502">
    <property type="component" value="Unassembled WGS sequence"/>
</dbReference>
<dbReference type="SUPFAM" id="SSF53067">
    <property type="entry name" value="Actin-like ATPase domain"/>
    <property type="match status" value="2"/>
</dbReference>
<dbReference type="STRING" id="336292.SAMN05660710_02145"/>
<evidence type="ECO:0000313" key="3">
    <source>
        <dbReference type="Proteomes" id="UP000199502"/>
    </source>
</evidence>
<dbReference type="PANTHER" id="PTHR43190">
    <property type="entry name" value="N-ACETYL-D-GLUCOSAMINE KINASE"/>
    <property type="match status" value="1"/>
</dbReference>
<proteinExistence type="predicted"/>
<dbReference type="InterPro" id="IPR002731">
    <property type="entry name" value="ATPase_BadF"/>
</dbReference>
<reference evidence="2 3" key="1">
    <citation type="submission" date="2016-10" db="EMBL/GenBank/DDBJ databases">
        <authorList>
            <person name="de Groot N.N."/>
        </authorList>
    </citation>
    <scope>NUCLEOTIDE SEQUENCE [LARGE SCALE GENOMIC DNA]</scope>
    <source>
        <strain evidence="2 3">CGMCC 1.8925</strain>
    </source>
</reference>
<dbReference type="InterPro" id="IPR052519">
    <property type="entry name" value="Euk-type_GlcNAc_Kinase"/>
</dbReference>
<dbReference type="RefSeq" id="WP_090743751.1">
    <property type="nucleotide sequence ID" value="NZ_FMVT01000006.1"/>
</dbReference>
<dbReference type="GO" id="GO:0016301">
    <property type="term" value="F:kinase activity"/>
    <property type="evidence" value="ECO:0007669"/>
    <property type="project" value="UniProtKB-KW"/>
</dbReference>
<keyword evidence="2" id="KW-0418">Kinase</keyword>
<dbReference type="OrthoDB" id="63487at2"/>
<name>A0A1G5HES7_9RHOB</name>
<gene>
    <name evidence="2" type="ORF">SAMN05660710_02145</name>
</gene>
<protein>
    <submittedName>
        <fullName evidence="2">Glucosamine kinase</fullName>
    </submittedName>
</protein>
<sequence length="287" mass="28815">MLFLGIDGGGSGCRAAVADASGRILGRGSAGPANINTDLGGAAASILAATEEALRGTGVEAPELTAVLGLAGGTISAAAEGLAARLPFHQVRIVNDAITAARGALGPADGILAAMGTGSVFAVQEAGALRQLGGRGFLMGDEGSGAVLGRSLLARAMRAADGFEPMTPLLEEVLSEHGGIEGIIGFGNRARPADFARLAPRITASDDPAARSLFDAAVDELRRAIAILQQGRSMDIVFTGGLGPHYAARLAGLWPQRPAAGTGVDGALAMARELARLPAPQLDPAQE</sequence>
<keyword evidence="3" id="KW-1185">Reference proteome</keyword>
<evidence type="ECO:0000313" key="2">
    <source>
        <dbReference type="EMBL" id="SCY62296.1"/>
    </source>
</evidence>
<keyword evidence="2" id="KW-0808">Transferase</keyword>
<dbReference type="InterPro" id="IPR043129">
    <property type="entry name" value="ATPase_NBD"/>
</dbReference>
<dbReference type="AlphaFoldDB" id="A0A1G5HES7"/>
<feature type="domain" description="ATPase BadF/BadG/BcrA/BcrD type" evidence="1">
    <location>
        <begin position="4"/>
        <end position="242"/>
    </location>
</feature>
<dbReference type="EMBL" id="FMVT01000006">
    <property type="protein sequence ID" value="SCY62296.1"/>
    <property type="molecule type" value="Genomic_DNA"/>
</dbReference>
<accession>A0A1G5HES7</accession>
<dbReference type="CDD" id="cd24082">
    <property type="entry name" value="ASKHA_NBD_GspK-like"/>
    <property type="match status" value="1"/>
</dbReference>
<dbReference type="Gene3D" id="3.30.420.40">
    <property type="match status" value="2"/>
</dbReference>
<organism evidence="2 3">
    <name type="scientific">Paracoccus tibetensis</name>
    <dbReference type="NCBI Taxonomy" id="336292"/>
    <lineage>
        <taxon>Bacteria</taxon>
        <taxon>Pseudomonadati</taxon>
        <taxon>Pseudomonadota</taxon>
        <taxon>Alphaproteobacteria</taxon>
        <taxon>Rhodobacterales</taxon>
        <taxon>Paracoccaceae</taxon>
        <taxon>Paracoccus</taxon>
    </lineage>
</organism>
<evidence type="ECO:0000259" key="1">
    <source>
        <dbReference type="Pfam" id="PF01869"/>
    </source>
</evidence>